<evidence type="ECO:0000313" key="5">
    <source>
        <dbReference type="Proteomes" id="UP000543598"/>
    </source>
</evidence>
<dbReference type="EMBL" id="JABEMB010000013">
    <property type="protein sequence ID" value="NNH04271.1"/>
    <property type="molecule type" value="Genomic_DNA"/>
</dbReference>
<protein>
    <submittedName>
        <fullName evidence="4">GNAT family N-acetyltransferase</fullName>
    </submittedName>
</protein>
<dbReference type="InterPro" id="IPR000182">
    <property type="entry name" value="GNAT_dom"/>
</dbReference>
<comment type="caution">
    <text evidence="4">The sequence shown here is derived from an EMBL/GenBank/DDBJ whole genome shotgun (WGS) entry which is preliminary data.</text>
</comment>
<dbReference type="Proteomes" id="UP000543598">
    <property type="component" value="Unassembled WGS sequence"/>
</dbReference>
<proteinExistence type="predicted"/>
<dbReference type="RefSeq" id="WP_167040444.1">
    <property type="nucleotide sequence ID" value="NZ_BAAANA010000003.1"/>
</dbReference>
<dbReference type="InterPro" id="IPR016181">
    <property type="entry name" value="Acyl_CoA_acyltransferase"/>
</dbReference>
<dbReference type="Pfam" id="PF00583">
    <property type="entry name" value="Acetyltransf_1"/>
    <property type="match status" value="1"/>
</dbReference>
<gene>
    <name evidence="4" type="ORF">HLA99_10465</name>
</gene>
<evidence type="ECO:0000313" key="4">
    <source>
        <dbReference type="EMBL" id="NNH04271.1"/>
    </source>
</evidence>
<evidence type="ECO:0000256" key="2">
    <source>
        <dbReference type="ARBA" id="ARBA00023315"/>
    </source>
</evidence>
<reference evidence="4 5" key="1">
    <citation type="submission" date="2020-05" db="EMBL/GenBank/DDBJ databases">
        <title>MicrobeNet Type strains.</title>
        <authorList>
            <person name="Nicholson A.C."/>
        </authorList>
    </citation>
    <scope>NUCLEOTIDE SEQUENCE [LARGE SCALE GENOMIC DNA]</scope>
    <source>
        <strain evidence="4 5">JCM 14282</strain>
    </source>
</reference>
<dbReference type="SUPFAM" id="SSF55729">
    <property type="entry name" value="Acyl-CoA N-acyltransferases (Nat)"/>
    <property type="match status" value="1"/>
</dbReference>
<dbReference type="PANTHER" id="PTHR43420">
    <property type="entry name" value="ACETYLTRANSFERASE"/>
    <property type="match status" value="1"/>
</dbReference>
<dbReference type="CDD" id="cd04301">
    <property type="entry name" value="NAT_SF"/>
    <property type="match status" value="1"/>
</dbReference>
<dbReference type="GO" id="GO:0016747">
    <property type="term" value="F:acyltransferase activity, transferring groups other than amino-acyl groups"/>
    <property type="evidence" value="ECO:0007669"/>
    <property type="project" value="InterPro"/>
</dbReference>
<dbReference type="InterPro" id="IPR050680">
    <property type="entry name" value="YpeA/RimI_acetyltransf"/>
</dbReference>
<dbReference type="Gene3D" id="3.40.630.30">
    <property type="match status" value="1"/>
</dbReference>
<keyword evidence="1 4" id="KW-0808">Transferase</keyword>
<keyword evidence="2" id="KW-0012">Acyltransferase</keyword>
<dbReference type="PANTHER" id="PTHR43420:SF44">
    <property type="entry name" value="ACETYLTRANSFERASE YPEA"/>
    <property type="match status" value="1"/>
</dbReference>
<organism evidence="4 5">
    <name type="scientific">Microbacterium ulmi</name>
    <dbReference type="NCBI Taxonomy" id="179095"/>
    <lineage>
        <taxon>Bacteria</taxon>
        <taxon>Bacillati</taxon>
        <taxon>Actinomycetota</taxon>
        <taxon>Actinomycetes</taxon>
        <taxon>Micrococcales</taxon>
        <taxon>Microbacteriaceae</taxon>
        <taxon>Microbacterium</taxon>
    </lineage>
</organism>
<evidence type="ECO:0000256" key="1">
    <source>
        <dbReference type="ARBA" id="ARBA00022679"/>
    </source>
</evidence>
<sequence length="177" mass="19349">MTDAVTVRRVRLEEWREVRRLRVEAVSDPDAAIAFLSTAADEQARDAAFWQERTAGAALSDAAAQFVAIVDDTWVGTATVLVRAPGEQDHLDRDVAHRRADVVGVYVAPRHRGSGILALLFDAIADWARARDVDALTLDVHAHNARAQAAYRKTGFLPTGETLASTIGPELVMRRPV</sequence>
<dbReference type="AlphaFoldDB" id="A0A7Y2PZB6"/>
<evidence type="ECO:0000259" key="3">
    <source>
        <dbReference type="PROSITE" id="PS51186"/>
    </source>
</evidence>
<dbReference type="PROSITE" id="PS51186">
    <property type="entry name" value="GNAT"/>
    <property type="match status" value="1"/>
</dbReference>
<feature type="domain" description="N-acetyltransferase" evidence="3">
    <location>
        <begin position="5"/>
        <end position="177"/>
    </location>
</feature>
<accession>A0A7Y2PZB6</accession>
<name>A0A7Y2PZB6_9MICO</name>
<keyword evidence="5" id="KW-1185">Reference proteome</keyword>